<name>A0ABT6BBV9_9GAMM</name>
<dbReference type="PRINTS" id="PR00394">
    <property type="entry name" value="RHSPROTEIN"/>
</dbReference>
<dbReference type="InterPro" id="IPR056823">
    <property type="entry name" value="TEN-like_YD-shell"/>
</dbReference>
<dbReference type="Gene3D" id="2.180.10.10">
    <property type="entry name" value="RHS repeat-associated core"/>
    <property type="match status" value="4"/>
</dbReference>
<proteinExistence type="predicted"/>
<feature type="domain" description="Teneurin-like YD-shell" evidence="3">
    <location>
        <begin position="838"/>
        <end position="1110"/>
    </location>
</feature>
<dbReference type="PANTHER" id="PTHR32305:SF15">
    <property type="entry name" value="PROTEIN RHSA-RELATED"/>
    <property type="match status" value="1"/>
</dbReference>
<feature type="region of interest" description="Disordered" evidence="2">
    <location>
        <begin position="1207"/>
        <end position="1292"/>
    </location>
</feature>
<protein>
    <submittedName>
        <fullName evidence="4">RHS repeat-associated core domain-containing protein</fullName>
    </submittedName>
</protein>
<dbReference type="EMBL" id="JARJJS010000002">
    <property type="protein sequence ID" value="MDF4025613.1"/>
    <property type="molecule type" value="Genomic_DNA"/>
</dbReference>
<evidence type="ECO:0000256" key="2">
    <source>
        <dbReference type="SAM" id="MobiDB-lite"/>
    </source>
</evidence>
<dbReference type="Proteomes" id="UP001528850">
    <property type="component" value="Unassembled WGS sequence"/>
</dbReference>
<evidence type="ECO:0000256" key="1">
    <source>
        <dbReference type="ARBA" id="ARBA00022737"/>
    </source>
</evidence>
<dbReference type="Pfam" id="PF25023">
    <property type="entry name" value="TEN_YD-shell"/>
    <property type="match status" value="1"/>
</dbReference>
<comment type="caution">
    <text evidence="4">The sequence shown here is derived from an EMBL/GenBank/DDBJ whole genome shotgun (WGS) entry which is preliminary data.</text>
</comment>
<dbReference type="InterPro" id="IPR050708">
    <property type="entry name" value="T6SS_VgrG/RHS"/>
</dbReference>
<accession>A0ABT6BBV9</accession>
<dbReference type="Pfam" id="PF05593">
    <property type="entry name" value="RHS_repeat"/>
    <property type="match status" value="4"/>
</dbReference>
<feature type="compositionally biased region" description="Basic and acidic residues" evidence="2">
    <location>
        <begin position="1228"/>
        <end position="1254"/>
    </location>
</feature>
<dbReference type="NCBIfam" id="TIGR01643">
    <property type="entry name" value="YD_repeat_2x"/>
    <property type="match status" value="6"/>
</dbReference>
<reference evidence="4 5" key="1">
    <citation type="journal article" date="2024" name="Curr. Microbiol.">
        <title>Luteibacter sahnii sp. nov., A Novel Yellow-Colored Xanthomonadin Pigment Producing Probiotic Bacterium from Healthy Rice Seed Microbiome.</title>
        <authorList>
            <person name="Jaiswal G."/>
            <person name="Rana R."/>
            <person name="Nayak P.K."/>
            <person name="Chouhan R."/>
            <person name="Gandhi S.G."/>
            <person name="Patel H.K."/>
            <person name="Patil P.B."/>
        </authorList>
    </citation>
    <scope>NUCLEOTIDE SEQUENCE [LARGE SCALE GENOMIC DNA]</scope>
    <source>
        <strain evidence="4 5">PPL201</strain>
    </source>
</reference>
<gene>
    <name evidence="4" type="ORF">P3W24_11620</name>
</gene>
<feature type="region of interest" description="Disordered" evidence="2">
    <location>
        <begin position="1"/>
        <end position="21"/>
    </location>
</feature>
<dbReference type="InterPro" id="IPR006530">
    <property type="entry name" value="YD"/>
</dbReference>
<dbReference type="InterPro" id="IPR022385">
    <property type="entry name" value="Rhs_assc_core"/>
</dbReference>
<evidence type="ECO:0000313" key="4">
    <source>
        <dbReference type="EMBL" id="MDF4025613.1"/>
    </source>
</evidence>
<sequence>MTSPGVWTASADSPDVLTQTSDSQGTATAYSLWIASLHHTEAYSADGRLLSIRDATGQTAALLYSDSTTPRSVAPQPNLLLTVTAPDGRKLSFTYEYGAKVSQVILPDGGIVAYSYDSAGRLTSVTYPDGKSRHYVYNESDLNSGTDPTYYMYAMTGLIDENGTRLESTAYDSSHRALWTSLNGGIDKTSVTYNPDGSSDVTYPLGGTSHQTYQTIQQLVRVSTLDKPCGECGQNYASRTYDANGYPSTFTDFLGHVSNRTYDTNGLLTQVMEAKGADEQRTTNTTWNTSLRVPLVRTVLDAHGTLVAKQGWAYNATGQVTAMCVIASSVASTYTCTASGTPPAGVRRTVNTYCTAVDTTACPLPGLLLSSDGPRTDVKDITRYTYYLTTDESGCGAAGGPCHHLGDLQSVTSGAGLTTTYVTYDKAGRPTRIKAPNGTLTDLAYTPRGWLASRTLRANVDGSASTADATTALAYNPDGTLHQLVDPDGVTTTYTYDAAHRLTDITDGNGAHVHYTLDAAGNRTGEQVLSSSGAVVRASSRTYNPLGQLTAVTDGLGRTTFSAASSDSYDANGNLVQSQDGLGIQQKQVFDGLNRLISTIRNYQGSDTATANAQSVTSYDALDRVTGFSDPDGLNTTYDIDGLGNVTGLHSPDTGTTARTFDIAGNVATSTDAMQVASTSTYDADNRLSATRYADTTANVQYKYDEADSVTGCTGSYGKGHLTRIVESNGGLVFCYDGRGNVVAKRQTVGTKTTTTAYTWTLGNRLSATVTPNGTTIRYTRDALGNITTVTATQGGVTTTVVSNAVYMPFGPLSSYRLGDGQTVTRTFDATGALTDIDSTAFSLHVKRDVMGNITAIGDAPGVPTALETYGYDALYRLTGLTSPSGATIEAYTYDKTGDRLTKSGPGILTGTYSYASGTHQLTGIGTTTRQVDARGNTTSSTLASGAYTFGYDQRNRLITVQNNGTTVGAYTLNALGQRVQKVVGTTTTRFDYNEASQLLSESTGITSRDYVWLGDLPVGIIDRTGTTTSVAFVHADGLGTPRAVTNAKGVVLWQWPYASNPFGEMSPTSATGYVLNLRFPGQYFDADSNLNYNVNRDYEAATGRYLKSDPIGLNGGASTYLYSDGRPLTLVDSLGLSYAQQWSAGGAAVGGLVGLGASGVLDVATIGGNVVLTPAEVGLTSLVGGGIGYVGGSLADWITGNATPVANESHSNPLTGEPGTEVTCPNKKGEKKQTRRYGDDGFPDKDTDWDHSHGGLGKPHVHDWGRPADGSPPKATDRGPGRSPQPGDPGF</sequence>
<dbReference type="NCBIfam" id="TIGR03696">
    <property type="entry name" value="Rhs_assc_core"/>
    <property type="match status" value="1"/>
</dbReference>
<evidence type="ECO:0000259" key="3">
    <source>
        <dbReference type="Pfam" id="PF25023"/>
    </source>
</evidence>
<keyword evidence="5" id="KW-1185">Reference proteome</keyword>
<organism evidence="4 5">
    <name type="scientific">Luteibacter sahnii</name>
    <dbReference type="NCBI Taxonomy" id="3021977"/>
    <lineage>
        <taxon>Bacteria</taxon>
        <taxon>Pseudomonadati</taxon>
        <taxon>Pseudomonadota</taxon>
        <taxon>Gammaproteobacteria</taxon>
        <taxon>Lysobacterales</taxon>
        <taxon>Rhodanobacteraceae</taxon>
        <taxon>Luteibacter</taxon>
    </lineage>
</organism>
<keyword evidence="1" id="KW-0677">Repeat</keyword>
<dbReference type="InterPro" id="IPR031325">
    <property type="entry name" value="RHS_repeat"/>
</dbReference>
<evidence type="ECO:0000313" key="5">
    <source>
        <dbReference type="Proteomes" id="UP001528850"/>
    </source>
</evidence>
<dbReference type="PANTHER" id="PTHR32305">
    <property type="match status" value="1"/>
</dbReference>